<comment type="similarity">
    <text evidence="7">Belongs to the TonB-dependent receptor family.</text>
</comment>
<evidence type="ECO:0000256" key="8">
    <source>
        <dbReference type="SAM" id="SignalP"/>
    </source>
</evidence>
<gene>
    <name evidence="11" type="ORF">EGI31_10255</name>
</gene>
<evidence type="ECO:0000259" key="10">
    <source>
        <dbReference type="Pfam" id="PF14905"/>
    </source>
</evidence>
<organism evidence="11 12">
    <name type="scientific">Lacihabitans soyangensis</name>
    <dbReference type="NCBI Taxonomy" id="869394"/>
    <lineage>
        <taxon>Bacteria</taxon>
        <taxon>Pseudomonadati</taxon>
        <taxon>Bacteroidota</taxon>
        <taxon>Cytophagia</taxon>
        <taxon>Cytophagales</taxon>
        <taxon>Leadbetterellaceae</taxon>
        <taxon>Lacihabitans</taxon>
    </lineage>
</organism>
<dbReference type="InterPro" id="IPR012910">
    <property type="entry name" value="Plug_dom"/>
</dbReference>
<evidence type="ECO:0000256" key="6">
    <source>
        <dbReference type="ARBA" id="ARBA00023237"/>
    </source>
</evidence>
<dbReference type="Pfam" id="PF07715">
    <property type="entry name" value="Plug"/>
    <property type="match status" value="1"/>
</dbReference>
<evidence type="ECO:0000256" key="4">
    <source>
        <dbReference type="ARBA" id="ARBA00022692"/>
    </source>
</evidence>
<dbReference type="InterPro" id="IPR008969">
    <property type="entry name" value="CarboxyPept-like_regulatory"/>
</dbReference>
<dbReference type="AlphaFoldDB" id="A0AAE3KUL8"/>
<proteinExistence type="inferred from homology"/>
<keyword evidence="11" id="KW-0675">Receptor</keyword>
<dbReference type="EMBL" id="RJUF01000025">
    <property type="protein sequence ID" value="MCP9763341.1"/>
    <property type="molecule type" value="Genomic_DNA"/>
</dbReference>
<feature type="chain" id="PRO_5042124664" evidence="8">
    <location>
        <begin position="24"/>
        <end position="788"/>
    </location>
</feature>
<dbReference type="Pfam" id="PF14905">
    <property type="entry name" value="OMP_b-brl_3"/>
    <property type="match status" value="1"/>
</dbReference>
<feature type="domain" description="TonB-dependent receptor plug" evidence="9">
    <location>
        <begin position="145"/>
        <end position="222"/>
    </location>
</feature>
<dbReference type="InterPro" id="IPR036942">
    <property type="entry name" value="Beta-barrel_TonB_sf"/>
</dbReference>
<evidence type="ECO:0000256" key="7">
    <source>
        <dbReference type="PROSITE-ProRule" id="PRU01360"/>
    </source>
</evidence>
<reference evidence="11 12" key="1">
    <citation type="submission" date="2018-11" db="EMBL/GenBank/DDBJ databases">
        <title>Novel bacteria species description.</title>
        <authorList>
            <person name="Han J.-H."/>
        </authorList>
    </citation>
    <scope>NUCLEOTIDE SEQUENCE [LARGE SCALE GENOMIC DNA]</scope>
    <source>
        <strain evidence="11 12">KCTC23259</strain>
    </source>
</reference>
<dbReference type="Gene3D" id="2.170.130.10">
    <property type="entry name" value="TonB-dependent receptor, plug domain"/>
    <property type="match status" value="1"/>
</dbReference>
<evidence type="ECO:0000256" key="5">
    <source>
        <dbReference type="ARBA" id="ARBA00023136"/>
    </source>
</evidence>
<dbReference type="PANTHER" id="PTHR40980">
    <property type="entry name" value="PLUG DOMAIN-CONTAINING PROTEIN"/>
    <property type="match status" value="1"/>
</dbReference>
<dbReference type="InterPro" id="IPR041700">
    <property type="entry name" value="OMP_b-brl_3"/>
</dbReference>
<dbReference type="Proteomes" id="UP001204144">
    <property type="component" value="Unassembled WGS sequence"/>
</dbReference>
<keyword evidence="5 7" id="KW-0472">Membrane</keyword>
<dbReference type="InterPro" id="IPR037066">
    <property type="entry name" value="Plug_dom_sf"/>
</dbReference>
<dbReference type="PROSITE" id="PS52016">
    <property type="entry name" value="TONB_DEPENDENT_REC_3"/>
    <property type="match status" value="1"/>
</dbReference>
<dbReference type="SUPFAM" id="SSF49464">
    <property type="entry name" value="Carboxypeptidase regulatory domain-like"/>
    <property type="match status" value="1"/>
</dbReference>
<dbReference type="Pfam" id="PF13715">
    <property type="entry name" value="CarbopepD_reg_2"/>
    <property type="match status" value="1"/>
</dbReference>
<dbReference type="InterPro" id="IPR039426">
    <property type="entry name" value="TonB-dep_rcpt-like"/>
</dbReference>
<dbReference type="RefSeq" id="WP_255037124.1">
    <property type="nucleotide sequence ID" value="NZ_RJUF01000025.1"/>
</dbReference>
<dbReference type="GO" id="GO:0009279">
    <property type="term" value="C:cell outer membrane"/>
    <property type="evidence" value="ECO:0007669"/>
    <property type="project" value="UniProtKB-SubCell"/>
</dbReference>
<comment type="subcellular location">
    <subcellularLocation>
        <location evidence="1 7">Cell outer membrane</location>
        <topology evidence="1 7">Multi-pass membrane protein</topology>
    </subcellularLocation>
</comment>
<evidence type="ECO:0000313" key="12">
    <source>
        <dbReference type="Proteomes" id="UP001204144"/>
    </source>
</evidence>
<accession>A0AAE3KUL8</accession>
<protein>
    <submittedName>
        <fullName evidence="11">TonB-dependent receptor</fullName>
    </submittedName>
</protein>
<evidence type="ECO:0000313" key="11">
    <source>
        <dbReference type="EMBL" id="MCP9763341.1"/>
    </source>
</evidence>
<dbReference type="Gene3D" id="2.60.40.1120">
    <property type="entry name" value="Carboxypeptidase-like, regulatory domain"/>
    <property type="match status" value="1"/>
</dbReference>
<feature type="signal peptide" evidence="8">
    <location>
        <begin position="1"/>
        <end position="23"/>
    </location>
</feature>
<comment type="caution">
    <text evidence="11">The sequence shown here is derived from an EMBL/GenBank/DDBJ whole genome shotgun (WGS) entry which is preliminary data.</text>
</comment>
<dbReference type="PANTHER" id="PTHR40980:SF4">
    <property type="entry name" value="TONB-DEPENDENT RECEPTOR-LIKE BETA-BARREL DOMAIN-CONTAINING PROTEIN"/>
    <property type="match status" value="1"/>
</dbReference>
<keyword evidence="6 7" id="KW-0998">Cell outer membrane</keyword>
<evidence type="ECO:0000256" key="1">
    <source>
        <dbReference type="ARBA" id="ARBA00004571"/>
    </source>
</evidence>
<feature type="domain" description="Outer membrane protein beta-barrel" evidence="10">
    <location>
        <begin position="380"/>
        <end position="784"/>
    </location>
</feature>
<evidence type="ECO:0000256" key="3">
    <source>
        <dbReference type="ARBA" id="ARBA00022452"/>
    </source>
</evidence>
<keyword evidence="8" id="KW-0732">Signal</keyword>
<dbReference type="Gene3D" id="2.40.170.20">
    <property type="entry name" value="TonB-dependent receptor, beta-barrel domain"/>
    <property type="match status" value="1"/>
</dbReference>
<keyword evidence="2 7" id="KW-0813">Transport</keyword>
<keyword evidence="3 7" id="KW-1134">Transmembrane beta strand</keyword>
<keyword evidence="4 7" id="KW-0812">Transmembrane</keyword>
<keyword evidence="12" id="KW-1185">Reference proteome</keyword>
<evidence type="ECO:0000256" key="2">
    <source>
        <dbReference type="ARBA" id="ARBA00022448"/>
    </source>
</evidence>
<sequence length="788" mass="89504">MHQFRLSLWTILVLISAIQFAFAQNNSNLKGKIIDAQNKAPLGFASVKIFQNQKMITGNITSENGEFDFKIPTGKYTLETEFIGYKKYTSAEINLTESGLDLGEIGISQSDKSLDALVVQGEKSSMELALDKRVFNVGKDLANAGGSAQDILINIPSVTVDPDGAIKLRGSSNVRILIDGKPSGMVSFKGGAGLRQLQASMIDRVEVITNPSARYEAEGQSGIINIILKKDSRQGFNGSFELIGGVPDNYGFAANVNYRHRKMNFFVNYGLAYRWNPYRGDMYQEVTAGDTLKILQQDNTGDVSGLDNNIRAGIDYYFSENSILTGSFMYSRAGGIRYTKNIYNDFLNFSNNPLGSITRIQDEIESEPLSEYVLNYKRMFKRKGQELIGQFRFLDHFENSDQTFTQTAVLPNGGVDAKNTLLQTSVNDEYEKQYLFQLDYVQPFSKEGKMEFGARTSLRNMVNDFVVNDVIDGKDVPIDWLDNYFIYDEDISAAYGIVSNKSKKMSYQLGLRSEWTSVTTTLQKTNEVNPRKYFNLFPSAHFTYALDADNSLQLSYSRRIRRPVYNDLSPFMTLSDSRNFSSGNPNLNPEFSDVYEIGHLKNFEKGAITTSIFYRNSLDFISNIRSVDSQGFSTSLPENLNSEKSYGVDFTSNYKLAKWWKMDLNFNLFHANIDGSNINEQYVAETNSWFARQTSRFTLKNGLDMQLRFNYEAAQKTAQGSRKTIYFFDYSLKKDILKKKGSVNFTVLDIFNTRWMRTISEGPGFYTVSNRQFRPRQINLTLSYRLKQ</sequence>
<dbReference type="SUPFAM" id="SSF56935">
    <property type="entry name" value="Porins"/>
    <property type="match status" value="1"/>
</dbReference>
<evidence type="ECO:0000259" key="9">
    <source>
        <dbReference type="Pfam" id="PF07715"/>
    </source>
</evidence>
<name>A0AAE3KUL8_9BACT</name>